<feature type="domain" description="Response regulatory" evidence="9">
    <location>
        <begin position="103"/>
        <end position="219"/>
    </location>
</feature>
<dbReference type="EC" id="2.7.13.3" evidence="2"/>
<dbReference type="Gene3D" id="3.30.565.10">
    <property type="entry name" value="Histidine kinase-like ATPase, C-terminal domain"/>
    <property type="match status" value="1"/>
</dbReference>
<sequence>MPKQQPSSTSQSQTFPQGTLVYNSSSNCLELDGQELKRGESIEIRVFSSWIPGQIAMDTGGWYLFTLDHVGIRLHTGLPARYSITQQAQFATLMPSSFAPPPHVLIVDDDKALLNALPHTVSLRIPGIHVETASTAESALQRIEAQRFDAIVSDIKMPVMDGLALLARVQELQPETPTLLITGHGEHDLAVRALRGGAYDYIQKPIDRDAFIAALLRAIQSCQLRRRVEEQQLALEIHARSLEIQVQQRTNELFEANATKDKVISLVSHDLKLPVARLKEMTQLIRRKLDHADVAELVSRGFADIEASLGRTEELVQELLNTSRIDAGQFILHCQRANLVDLCASCLEVHAGQQGLQLTCDFLGLPLEADIDDVQISQVLRNLLLTAHVQATWSDPVTLTIQQAGHEAIITIRNLDAQTRAGMDMYVSRNILERHGGHLEVQNFPGDRCTYFVILPLSQEASPSQADTLTLLPRTHAVWSIQPPGVVPGSASEDDDEEDVALLLDDDDYSHVPASTEDISG</sequence>
<name>D6TD40_KTERA</name>
<evidence type="ECO:0000256" key="4">
    <source>
        <dbReference type="ARBA" id="ARBA00022777"/>
    </source>
</evidence>
<dbReference type="Gene3D" id="1.10.287.130">
    <property type="match status" value="1"/>
</dbReference>
<dbReference type="STRING" id="485913.Krac_11699"/>
<dbReference type="Pfam" id="PF00072">
    <property type="entry name" value="Response_reg"/>
    <property type="match status" value="1"/>
</dbReference>
<keyword evidence="4 10" id="KW-0418">Kinase</keyword>
<dbReference type="InterPro" id="IPR003661">
    <property type="entry name" value="HisK_dim/P_dom"/>
</dbReference>
<keyword evidence="5" id="KW-0805">Transcription regulation</keyword>
<dbReference type="Gene3D" id="2.40.10.390">
    <property type="match status" value="1"/>
</dbReference>
<evidence type="ECO:0000256" key="1">
    <source>
        <dbReference type="ARBA" id="ARBA00000085"/>
    </source>
</evidence>
<evidence type="ECO:0000256" key="2">
    <source>
        <dbReference type="ARBA" id="ARBA00012438"/>
    </source>
</evidence>
<dbReference type="SMART" id="SM00388">
    <property type="entry name" value="HisKA"/>
    <property type="match status" value="1"/>
</dbReference>
<comment type="caution">
    <text evidence="10">The sequence shown here is derived from an EMBL/GenBank/DDBJ whole genome shotgun (WGS) entry which is preliminary data.</text>
</comment>
<dbReference type="SUPFAM" id="SSF47384">
    <property type="entry name" value="Homodimeric domain of signal transducing histidine kinase"/>
    <property type="match status" value="1"/>
</dbReference>
<dbReference type="FunFam" id="3.40.50.2300:FF:000018">
    <property type="entry name" value="DNA-binding transcriptional regulator NtrC"/>
    <property type="match status" value="1"/>
</dbReference>
<dbReference type="PROSITE" id="PS50110">
    <property type="entry name" value="RESPONSE_REGULATORY"/>
    <property type="match status" value="1"/>
</dbReference>
<dbReference type="InterPro" id="IPR036890">
    <property type="entry name" value="HATPase_C_sf"/>
</dbReference>
<dbReference type="InterPro" id="IPR005467">
    <property type="entry name" value="His_kinase_dom"/>
</dbReference>
<accession>D6TD40</accession>
<comment type="catalytic activity">
    <reaction evidence="1">
        <text>ATP + protein L-histidine = ADP + protein N-phospho-L-histidine.</text>
        <dbReference type="EC" id="2.7.13.3"/>
    </reaction>
</comment>
<dbReference type="AlphaFoldDB" id="D6TD40"/>
<dbReference type="PROSITE" id="PS50109">
    <property type="entry name" value="HIS_KIN"/>
    <property type="match status" value="1"/>
</dbReference>
<keyword evidence="4 10" id="KW-0808">Transferase</keyword>
<dbReference type="OrthoDB" id="9795133at2"/>
<evidence type="ECO:0000256" key="3">
    <source>
        <dbReference type="ARBA" id="ARBA00022553"/>
    </source>
</evidence>
<reference evidence="10 11" key="1">
    <citation type="journal article" date="2011" name="Stand. Genomic Sci.">
        <title>Non-contiguous finished genome sequence and contextual data of the filamentous soil bacterium Ktedonobacter racemifer type strain (SOSP1-21).</title>
        <authorList>
            <person name="Chang Y.J."/>
            <person name="Land M."/>
            <person name="Hauser L."/>
            <person name="Chertkov O."/>
            <person name="Del Rio T.G."/>
            <person name="Nolan M."/>
            <person name="Copeland A."/>
            <person name="Tice H."/>
            <person name="Cheng J.F."/>
            <person name="Lucas S."/>
            <person name="Han C."/>
            <person name="Goodwin L."/>
            <person name="Pitluck S."/>
            <person name="Ivanova N."/>
            <person name="Ovchinikova G."/>
            <person name="Pati A."/>
            <person name="Chen A."/>
            <person name="Palaniappan K."/>
            <person name="Mavromatis K."/>
            <person name="Liolios K."/>
            <person name="Brettin T."/>
            <person name="Fiebig A."/>
            <person name="Rohde M."/>
            <person name="Abt B."/>
            <person name="Goker M."/>
            <person name="Detter J.C."/>
            <person name="Woyke T."/>
            <person name="Bristow J."/>
            <person name="Eisen J.A."/>
            <person name="Markowitz V."/>
            <person name="Hugenholtz P."/>
            <person name="Kyrpides N.C."/>
            <person name="Klenk H.P."/>
            <person name="Lapidus A."/>
        </authorList>
    </citation>
    <scope>NUCLEOTIDE SEQUENCE [LARGE SCALE GENOMIC DNA]</scope>
    <source>
        <strain evidence="11">DSM 44963</strain>
    </source>
</reference>
<dbReference type="PANTHER" id="PTHR43547">
    <property type="entry name" value="TWO-COMPONENT HISTIDINE KINASE"/>
    <property type="match status" value="1"/>
</dbReference>
<protein>
    <recommendedName>
        <fullName evidence="2">histidine kinase</fullName>
        <ecNumber evidence="2">2.7.13.3</ecNumber>
    </recommendedName>
</protein>
<keyword evidence="6" id="KW-0804">Transcription</keyword>
<dbReference type="Pfam" id="PF17295">
    <property type="entry name" value="DUF5348"/>
    <property type="match status" value="1"/>
</dbReference>
<dbReference type="SUPFAM" id="SSF55874">
    <property type="entry name" value="ATPase domain of HSP90 chaperone/DNA topoisomerase II/histidine kinase"/>
    <property type="match status" value="1"/>
</dbReference>
<dbReference type="SMART" id="SM00448">
    <property type="entry name" value="REC"/>
    <property type="match status" value="1"/>
</dbReference>
<dbReference type="EMBL" id="ADVG01000001">
    <property type="protein sequence ID" value="EFH90091.1"/>
    <property type="molecule type" value="Genomic_DNA"/>
</dbReference>
<dbReference type="InterPro" id="IPR011006">
    <property type="entry name" value="CheY-like_superfamily"/>
</dbReference>
<evidence type="ECO:0000313" key="10">
    <source>
        <dbReference type="EMBL" id="EFH90091.1"/>
    </source>
</evidence>
<evidence type="ECO:0000256" key="6">
    <source>
        <dbReference type="ARBA" id="ARBA00023163"/>
    </source>
</evidence>
<gene>
    <name evidence="10" type="ORF">Krac_11699</name>
</gene>
<dbReference type="InterPro" id="IPR036097">
    <property type="entry name" value="HisK_dim/P_sf"/>
</dbReference>
<keyword evidence="3 7" id="KW-0597">Phosphoprotein</keyword>
<dbReference type="SUPFAM" id="SSF52172">
    <property type="entry name" value="CheY-like"/>
    <property type="match status" value="1"/>
</dbReference>
<evidence type="ECO:0000313" key="11">
    <source>
        <dbReference type="Proteomes" id="UP000004508"/>
    </source>
</evidence>
<evidence type="ECO:0000259" key="8">
    <source>
        <dbReference type="PROSITE" id="PS50109"/>
    </source>
</evidence>
<proteinExistence type="predicted"/>
<feature type="modified residue" description="4-aspartylphosphate" evidence="7">
    <location>
        <position position="154"/>
    </location>
</feature>
<dbReference type="Gene3D" id="3.40.50.2300">
    <property type="match status" value="1"/>
</dbReference>
<dbReference type="PANTHER" id="PTHR43547:SF2">
    <property type="entry name" value="HYBRID SIGNAL TRANSDUCTION HISTIDINE KINASE C"/>
    <property type="match status" value="1"/>
</dbReference>
<dbReference type="Proteomes" id="UP000004508">
    <property type="component" value="Unassembled WGS sequence"/>
</dbReference>
<feature type="domain" description="Histidine kinase" evidence="8">
    <location>
        <begin position="266"/>
        <end position="459"/>
    </location>
</feature>
<dbReference type="InterPro" id="IPR001789">
    <property type="entry name" value="Sig_transdc_resp-reg_receiver"/>
</dbReference>
<dbReference type="InterPro" id="IPR035255">
    <property type="entry name" value="DUF5348"/>
</dbReference>
<organism evidence="10 11">
    <name type="scientific">Ktedonobacter racemifer DSM 44963</name>
    <dbReference type="NCBI Taxonomy" id="485913"/>
    <lineage>
        <taxon>Bacteria</taxon>
        <taxon>Bacillati</taxon>
        <taxon>Chloroflexota</taxon>
        <taxon>Ktedonobacteria</taxon>
        <taxon>Ktedonobacterales</taxon>
        <taxon>Ktedonobacteraceae</taxon>
        <taxon>Ktedonobacter</taxon>
    </lineage>
</organism>
<dbReference type="eggNOG" id="COG2205">
    <property type="taxonomic scope" value="Bacteria"/>
</dbReference>
<dbReference type="RefSeq" id="WP_007907144.1">
    <property type="nucleotide sequence ID" value="NZ_ADVG01000001.1"/>
</dbReference>
<evidence type="ECO:0000259" key="9">
    <source>
        <dbReference type="PROSITE" id="PS50110"/>
    </source>
</evidence>
<evidence type="ECO:0000256" key="7">
    <source>
        <dbReference type="PROSITE-ProRule" id="PRU00169"/>
    </source>
</evidence>
<dbReference type="InParanoid" id="D6TD40"/>
<keyword evidence="11" id="KW-1185">Reference proteome</keyword>
<dbReference type="CDD" id="cd00082">
    <property type="entry name" value="HisKA"/>
    <property type="match status" value="1"/>
</dbReference>
<dbReference type="GO" id="GO:0000155">
    <property type="term" value="F:phosphorelay sensor kinase activity"/>
    <property type="evidence" value="ECO:0007669"/>
    <property type="project" value="InterPro"/>
</dbReference>
<evidence type="ECO:0000256" key="5">
    <source>
        <dbReference type="ARBA" id="ARBA00023015"/>
    </source>
</evidence>